<feature type="binding site" evidence="12">
    <location>
        <position position="256"/>
    </location>
    <ligand>
        <name>L-histidine</name>
        <dbReference type="ChEBI" id="CHEBI:57595"/>
    </ligand>
</feature>
<comment type="subcellular location">
    <subcellularLocation>
        <location evidence="1 11">Cytoplasm</location>
    </subcellularLocation>
</comment>
<comment type="catalytic activity">
    <reaction evidence="10 11">
        <text>tRNA(His) + L-histidine + ATP = L-histidyl-tRNA(His) + AMP + diphosphate + H(+)</text>
        <dbReference type="Rhea" id="RHEA:17313"/>
        <dbReference type="Rhea" id="RHEA-COMP:9665"/>
        <dbReference type="Rhea" id="RHEA-COMP:9689"/>
        <dbReference type="ChEBI" id="CHEBI:15378"/>
        <dbReference type="ChEBI" id="CHEBI:30616"/>
        <dbReference type="ChEBI" id="CHEBI:33019"/>
        <dbReference type="ChEBI" id="CHEBI:57595"/>
        <dbReference type="ChEBI" id="CHEBI:78442"/>
        <dbReference type="ChEBI" id="CHEBI:78527"/>
        <dbReference type="ChEBI" id="CHEBI:456215"/>
        <dbReference type="EC" id="6.1.1.21"/>
    </reaction>
</comment>
<dbReference type="Gene3D" id="3.40.50.800">
    <property type="entry name" value="Anticodon-binding domain"/>
    <property type="match status" value="1"/>
</dbReference>
<dbReference type="GO" id="GO:0004821">
    <property type="term" value="F:histidine-tRNA ligase activity"/>
    <property type="evidence" value="ECO:0007669"/>
    <property type="project" value="UniProtKB-UniRule"/>
</dbReference>
<feature type="binding site" evidence="12">
    <location>
        <position position="130"/>
    </location>
    <ligand>
        <name>L-histidine</name>
        <dbReference type="ChEBI" id="CHEBI:57595"/>
    </ligand>
</feature>
<dbReference type="CDD" id="cd00859">
    <property type="entry name" value="HisRS_anticodon"/>
    <property type="match status" value="1"/>
</dbReference>
<keyword evidence="9 11" id="KW-0030">Aminoacyl-tRNA synthetase</keyword>
<evidence type="ECO:0000256" key="6">
    <source>
        <dbReference type="ARBA" id="ARBA00022741"/>
    </source>
</evidence>
<evidence type="ECO:0000256" key="9">
    <source>
        <dbReference type="ARBA" id="ARBA00023146"/>
    </source>
</evidence>
<keyword evidence="8 11" id="KW-0648">Protein biosynthesis</keyword>
<feature type="binding site" evidence="12">
    <location>
        <position position="112"/>
    </location>
    <ligand>
        <name>L-histidine</name>
        <dbReference type="ChEBI" id="CHEBI:57595"/>
    </ligand>
</feature>
<dbReference type="CDD" id="cd00773">
    <property type="entry name" value="HisRS-like_core"/>
    <property type="match status" value="1"/>
</dbReference>
<keyword evidence="14" id="KW-1185">Reference proteome</keyword>
<comment type="similarity">
    <text evidence="2 11">Belongs to the class-II aminoacyl-tRNA synthetase family.</text>
</comment>
<dbReference type="FunFam" id="3.30.930.10:FF:000005">
    <property type="entry name" value="Histidine--tRNA ligase"/>
    <property type="match status" value="1"/>
</dbReference>
<sequence>MPFVAIRGFKDILPGEAARWAWVEAQARQCLGAYNFQEIRIPVLEKTELFARSIGTSTDIVEKEMYSFQDRSGESVTMRPEATAGIIRAIVEHRLFRPGRVLKLFTIGPMFRYERPQKGRLRQFHQIDVEVIGAAEATVDAEVISLAIDLLKTLKVSEVDLELNSLGCPKCRPNFREALVAFLHRQENLCPDCRRRRETNPLRVLDCKNKDCQAIYGEAPLIGEYLCPECEEHFQKVKISLEGLNIPYRVNPRLVRGLDYYTRTTFEIIARGLGAQNAVAAGGRYDGLMAELGGPQAPAIGFAIGLERLMLLAKIPERIEPPPLLFFAPLGEEATRRCLQLAREFRLRGIQTEIDHAPRSLKAKMRQANRIGARLVVIIGDNELVSGKAIVRDMETHEQQELPFTLDGLWPFIAKIQETLHREERCKT</sequence>
<organism evidence="13 14">
    <name type="scientific">Thermosulfuriphilus ammonigenes</name>
    <dbReference type="NCBI Taxonomy" id="1936021"/>
    <lineage>
        <taxon>Bacteria</taxon>
        <taxon>Pseudomonadati</taxon>
        <taxon>Thermodesulfobacteriota</taxon>
        <taxon>Thermodesulfobacteria</taxon>
        <taxon>Thermodesulfobacteriales</taxon>
        <taxon>Thermodesulfobacteriaceae</taxon>
        <taxon>Thermosulfuriphilus</taxon>
    </lineage>
</organism>
<accession>A0A6G7PXI1</accession>
<evidence type="ECO:0000313" key="14">
    <source>
        <dbReference type="Proteomes" id="UP000502179"/>
    </source>
</evidence>
<dbReference type="InterPro" id="IPR015807">
    <property type="entry name" value="His-tRNA-ligase"/>
</dbReference>
<feature type="binding site" evidence="12">
    <location>
        <begin position="81"/>
        <end position="83"/>
    </location>
    <ligand>
        <name>L-histidine</name>
        <dbReference type="ChEBI" id="CHEBI:57595"/>
    </ligand>
</feature>
<proteinExistence type="inferred from homology"/>
<dbReference type="PIRSF" id="PIRSF001549">
    <property type="entry name" value="His-tRNA_synth"/>
    <property type="match status" value="1"/>
</dbReference>
<dbReference type="InterPro" id="IPR006195">
    <property type="entry name" value="aa-tRNA-synth_II"/>
</dbReference>
<dbReference type="Pfam" id="PF03129">
    <property type="entry name" value="HGTP_anticodon"/>
    <property type="match status" value="1"/>
</dbReference>
<dbReference type="NCBIfam" id="TIGR00442">
    <property type="entry name" value="hisS"/>
    <property type="match status" value="1"/>
</dbReference>
<dbReference type="GO" id="GO:0005737">
    <property type="term" value="C:cytoplasm"/>
    <property type="evidence" value="ECO:0007669"/>
    <property type="project" value="UniProtKB-SubCell"/>
</dbReference>
<dbReference type="InterPro" id="IPR004516">
    <property type="entry name" value="HisRS/HisZ"/>
</dbReference>
<evidence type="ECO:0000256" key="3">
    <source>
        <dbReference type="ARBA" id="ARBA00011738"/>
    </source>
</evidence>
<evidence type="ECO:0000256" key="11">
    <source>
        <dbReference type="HAMAP-Rule" id="MF_00127"/>
    </source>
</evidence>
<dbReference type="SUPFAM" id="SSF52954">
    <property type="entry name" value="Class II aaRS ABD-related"/>
    <property type="match status" value="1"/>
</dbReference>
<dbReference type="PANTHER" id="PTHR43707">
    <property type="entry name" value="HISTIDYL-TRNA SYNTHETASE"/>
    <property type="match status" value="1"/>
</dbReference>
<name>A0A6G7PXI1_9BACT</name>
<evidence type="ECO:0000256" key="5">
    <source>
        <dbReference type="ARBA" id="ARBA00022598"/>
    </source>
</evidence>
<dbReference type="InterPro" id="IPR045864">
    <property type="entry name" value="aa-tRNA-synth_II/BPL/LPL"/>
</dbReference>
<comment type="subunit">
    <text evidence="3 11">Homodimer.</text>
</comment>
<dbReference type="SUPFAM" id="SSF55681">
    <property type="entry name" value="Class II aaRS and biotin synthetases"/>
    <property type="match status" value="1"/>
</dbReference>
<evidence type="ECO:0000256" key="1">
    <source>
        <dbReference type="ARBA" id="ARBA00004496"/>
    </source>
</evidence>
<keyword evidence="6 11" id="KW-0547">Nucleotide-binding</keyword>
<dbReference type="Gene3D" id="3.30.930.10">
    <property type="entry name" value="Bira Bifunctional Protein, Domain 2"/>
    <property type="match status" value="1"/>
</dbReference>
<dbReference type="EC" id="6.1.1.21" evidence="11"/>
<evidence type="ECO:0000256" key="2">
    <source>
        <dbReference type="ARBA" id="ARBA00008226"/>
    </source>
</evidence>
<evidence type="ECO:0000256" key="10">
    <source>
        <dbReference type="ARBA" id="ARBA00047639"/>
    </source>
</evidence>
<dbReference type="RefSeq" id="WP_166032376.1">
    <property type="nucleotide sequence ID" value="NZ_CP048877.1"/>
</dbReference>
<reference evidence="13 14" key="1">
    <citation type="submission" date="2020-02" db="EMBL/GenBank/DDBJ databases">
        <title>Genome analysis of Thermosulfuriphilus ammonigenes ST65T, an anaerobic thermophilic chemolithoautotrophic bacterium isolated from a deep-sea hydrothermal vent.</title>
        <authorList>
            <person name="Slobodkina G."/>
            <person name="Allioux M."/>
            <person name="Merkel A."/>
            <person name="Alain K."/>
            <person name="Jebbar M."/>
            <person name="Slobodkin A."/>
        </authorList>
    </citation>
    <scope>NUCLEOTIDE SEQUENCE [LARGE SCALE GENOMIC DNA]</scope>
    <source>
        <strain evidence="13 14">ST65</strain>
    </source>
</reference>
<feature type="binding site" evidence="12">
    <location>
        <position position="126"/>
    </location>
    <ligand>
        <name>L-histidine</name>
        <dbReference type="ChEBI" id="CHEBI:57595"/>
    </ligand>
</feature>
<keyword evidence="4 11" id="KW-0963">Cytoplasm</keyword>
<dbReference type="InterPro" id="IPR041715">
    <property type="entry name" value="HisRS-like_core"/>
</dbReference>
<feature type="binding site" evidence="12">
    <location>
        <begin position="260"/>
        <end position="261"/>
    </location>
    <ligand>
        <name>L-histidine</name>
        <dbReference type="ChEBI" id="CHEBI:57595"/>
    </ligand>
</feature>
<evidence type="ECO:0000256" key="8">
    <source>
        <dbReference type="ARBA" id="ARBA00022917"/>
    </source>
</evidence>
<dbReference type="Proteomes" id="UP000502179">
    <property type="component" value="Chromosome"/>
</dbReference>
<dbReference type="GO" id="GO:0005524">
    <property type="term" value="F:ATP binding"/>
    <property type="evidence" value="ECO:0007669"/>
    <property type="project" value="UniProtKB-UniRule"/>
</dbReference>
<dbReference type="InterPro" id="IPR004154">
    <property type="entry name" value="Anticodon-bd"/>
</dbReference>
<dbReference type="Pfam" id="PF13393">
    <property type="entry name" value="tRNA-synt_His"/>
    <property type="match status" value="2"/>
</dbReference>
<dbReference type="KEGG" id="tav:G4V39_07700"/>
<dbReference type="EMBL" id="CP048877">
    <property type="protein sequence ID" value="QIJ72158.1"/>
    <property type="molecule type" value="Genomic_DNA"/>
</dbReference>
<evidence type="ECO:0000256" key="7">
    <source>
        <dbReference type="ARBA" id="ARBA00022840"/>
    </source>
</evidence>
<dbReference type="PANTHER" id="PTHR43707:SF1">
    <property type="entry name" value="HISTIDINE--TRNA LIGASE, MITOCHONDRIAL-RELATED"/>
    <property type="match status" value="1"/>
</dbReference>
<dbReference type="PROSITE" id="PS50862">
    <property type="entry name" value="AA_TRNA_LIGASE_II"/>
    <property type="match status" value="1"/>
</dbReference>
<dbReference type="HAMAP" id="MF_00127">
    <property type="entry name" value="His_tRNA_synth"/>
    <property type="match status" value="1"/>
</dbReference>
<gene>
    <name evidence="11" type="primary">hisS</name>
    <name evidence="13" type="ORF">G4V39_07700</name>
</gene>
<evidence type="ECO:0000256" key="12">
    <source>
        <dbReference type="PIRSR" id="PIRSR001549-1"/>
    </source>
</evidence>
<keyword evidence="5 11" id="KW-0436">Ligase</keyword>
<evidence type="ECO:0000256" key="4">
    <source>
        <dbReference type="ARBA" id="ARBA00022490"/>
    </source>
</evidence>
<protein>
    <recommendedName>
        <fullName evidence="11">Histidine--tRNA ligase</fullName>
        <ecNumber evidence="11">6.1.1.21</ecNumber>
    </recommendedName>
    <alternativeName>
        <fullName evidence="11">Histidyl-tRNA synthetase</fullName>
        <shortName evidence="11">HisRS</shortName>
    </alternativeName>
</protein>
<dbReference type="InterPro" id="IPR033656">
    <property type="entry name" value="HisRS_anticodon"/>
</dbReference>
<evidence type="ECO:0000313" key="13">
    <source>
        <dbReference type="EMBL" id="QIJ72158.1"/>
    </source>
</evidence>
<keyword evidence="7 11" id="KW-0067">ATP-binding</keyword>
<dbReference type="GO" id="GO:0006427">
    <property type="term" value="P:histidyl-tRNA aminoacylation"/>
    <property type="evidence" value="ECO:0007669"/>
    <property type="project" value="UniProtKB-UniRule"/>
</dbReference>
<dbReference type="InterPro" id="IPR036621">
    <property type="entry name" value="Anticodon-bd_dom_sf"/>
</dbReference>
<dbReference type="AlphaFoldDB" id="A0A6G7PXI1"/>